<comment type="subcellular location">
    <subcellularLocation>
        <location evidence="2">Spore coat</location>
    </subcellularLocation>
</comment>
<comment type="caution">
    <text evidence="5">The sequence shown here is derived from an EMBL/GenBank/DDBJ whole genome shotgun (WGS) entry which is preliminary data.</text>
</comment>
<name>A0A855Y4J2_9BACL</name>
<accession>A0A855Y4J2</accession>
<keyword evidence="5" id="KW-0946">Virion</keyword>
<dbReference type="AlphaFoldDB" id="A0A855Y4J2"/>
<proteinExistence type="inferred from homology"/>
<feature type="compositionally biased region" description="Polar residues" evidence="4">
    <location>
        <begin position="1"/>
        <end position="26"/>
    </location>
</feature>
<organism evidence="5 6">
    <name type="scientific">Paenibacillus pabuli</name>
    <dbReference type="NCBI Taxonomy" id="1472"/>
    <lineage>
        <taxon>Bacteria</taxon>
        <taxon>Bacillati</taxon>
        <taxon>Bacillota</taxon>
        <taxon>Bacilli</taxon>
        <taxon>Bacillales</taxon>
        <taxon>Paenibacillaceae</taxon>
        <taxon>Paenibacillus</taxon>
    </lineage>
</organism>
<dbReference type="Gene3D" id="1.20.1260.10">
    <property type="match status" value="1"/>
</dbReference>
<feature type="region of interest" description="Disordered" evidence="4">
    <location>
        <begin position="1"/>
        <end position="28"/>
    </location>
</feature>
<dbReference type="GO" id="GO:0030435">
    <property type="term" value="P:sporulation resulting in formation of a cellular spore"/>
    <property type="evidence" value="ECO:0007669"/>
    <property type="project" value="UniProtKB-KW"/>
</dbReference>
<dbReference type="InterPro" id="IPR012347">
    <property type="entry name" value="Ferritin-like"/>
</dbReference>
<evidence type="ECO:0000256" key="4">
    <source>
        <dbReference type="SAM" id="MobiDB-lite"/>
    </source>
</evidence>
<dbReference type="InterPro" id="IPR012851">
    <property type="entry name" value="Spore_coat_CotF-like"/>
</dbReference>
<dbReference type="Proteomes" id="UP000247078">
    <property type="component" value="Unassembled WGS sequence"/>
</dbReference>
<dbReference type="PANTHER" id="PTHR39183">
    <property type="entry name" value="SPORE COAT PROTEIN F-LIKE PROTEIN YHCQ"/>
    <property type="match status" value="1"/>
</dbReference>
<gene>
    <name evidence="5" type="ORF">DET56_102146</name>
</gene>
<evidence type="ECO:0000313" key="6">
    <source>
        <dbReference type="Proteomes" id="UP000247078"/>
    </source>
</evidence>
<evidence type="ECO:0000256" key="3">
    <source>
        <dbReference type="ARBA" id="ARBA00024344"/>
    </source>
</evidence>
<evidence type="ECO:0000256" key="1">
    <source>
        <dbReference type="ARBA" id="ARBA00022969"/>
    </source>
</evidence>
<evidence type="ECO:0000256" key="2">
    <source>
        <dbReference type="ARBA" id="ARBA00024325"/>
    </source>
</evidence>
<sequence>MNSNSIQPPNRMQPATNANPGFTPQMNHGGHEMFDMHEILSGAINVLDQYMIFRTFVQDNELLDILDRQYNFMLSQYNLTAECFSTGHKPQQETATYMIPNIVPLVYGLKPSAPKKPNQSLSDVKDAGISGHMLGLIKSHASLLAMSAPEITNGAVRRVIASQVQQFIEMAYEIFMYQNQHAYYQVPQLNANDTTQMLQAYVPANGAPQMPPHNKPPLH</sequence>
<evidence type="ECO:0000313" key="5">
    <source>
        <dbReference type="EMBL" id="PWW43917.1"/>
    </source>
</evidence>
<reference evidence="5 6" key="1">
    <citation type="submission" date="2018-05" db="EMBL/GenBank/DDBJ databases">
        <title>Freshwater and sediment microbial communities from various areas in North America, analyzing microbe dynamics in response to fracking.</title>
        <authorList>
            <person name="Lamendella R."/>
        </authorList>
    </citation>
    <scope>NUCLEOTIDE SEQUENCE [LARGE SCALE GENOMIC DNA]</scope>
    <source>
        <strain evidence="5 6">DB-3</strain>
    </source>
</reference>
<keyword evidence="5" id="KW-0167">Capsid protein</keyword>
<protein>
    <submittedName>
        <fullName evidence="5">Spore coat protein CotF</fullName>
    </submittedName>
</protein>
<keyword evidence="1" id="KW-0749">Sporulation</keyword>
<dbReference type="PANTHER" id="PTHR39183:SF1">
    <property type="entry name" value="SPORE COAT PROTEIN F-LIKE PROTEIN YHCQ"/>
    <property type="match status" value="1"/>
</dbReference>
<dbReference type="Pfam" id="PF07875">
    <property type="entry name" value="Coat_F"/>
    <property type="match status" value="1"/>
</dbReference>
<comment type="similarity">
    <text evidence="3">Belongs to the CotF family.</text>
</comment>
<dbReference type="EMBL" id="QGTZ01000002">
    <property type="protein sequence ID" value="PWW43917.1"/>
    <property type="molecule type" value="Genomic_DNA"/>
</dbReference>